<protein>
    <recommendedName>
        <fullName evidence="3">NADH-ubiquinone oxidoreductase</fullName>
    </recommendedName>
</protein>
<dbReference type="PANTHER" id="PTHR12126:SF11">
    <property type="entry name" value="NADH DEHYDROGENASE [UBIQUINONE] 1 ALPHA SUBCOMPLEX SUBUNIT 9, MITOCHONDRIAL"/>
    <property type="match status" value="1"/>
</dbReference>
<sequence>MIVMYGASSDIGRRASALLIDQGQRLRVVSRTPLTLDPRADRVTGDIRNASEQCANARFVVSCAHARYTQQLLASVPRSVEAIVCLGSAWRYSKVPNERAEKVREAEAAFLASGRSGVMLHPTMIYGGSQENNISRVLELLKWSPIFPLPGNGRQKVQPIYVDDVADAIASALQKRWIGPTVAPIAGPRPMEFREMVLQIQQALGVRRPLVSLPIAPFVPIFKALNGLGATKVDTNMFLRMREDVEHPVFWMRDALGVVPREFSVGIRQMVDTLNNPGPDRHSHSP</sequence>
<proteinExistence type="predicted"/>
<dbReference type="EMBL" id="CP036498">
    <property type="protein sequence ID" value="QUS39073.1"/>
    <property type="molecule type" value="Genomic_DNA"/>
</dbReference>
<dbReference type="InterPro" id="IPR051207">
    <property type="entry name" value="ComplexI_NDUFA9_subunit"/>
</dbReference>
<evidence type="ECO:0000313" key="1">
    <source>
        <dbReference type="EMBL" id="QUS39073.1"/>
    </source>
</evidence>
<dbReference type="Proteomes" id="UP000682843">
    <property type="component" value="Chromosome"/>
</dbReference>
<evidence type="ECO:0000313" key="2">
    <source>
        <dbReference type="Proteomes" id="UP000682843"/>
    </source>
</evidence>
<reference evidence="1 2" key="1">
    <citation type="submission" date="2019-02" db="EMBL/GenBank/DDBJ databases">
        <title>Emended description of the genus Rhodopseudomonas and description of Rhodopseudomonas albus sp. nov., a non-phototrophic, heavy-metal-tolerant bacterium isolated from garden soil.</title>
        <authorList>
            <person name="Bao Z."/>
            <person name="Cao W.W."/>
            <person name="Sato Y."/>
            <person name="Nishizawa T."/>
            <person name="Zhao J."/>
            <person name="Guo Y."/>
            <person name="Ohta H."/>
        </authorList>
    </citation>
    <scope>NUCLEOTIDE SEQUENCE [LARGE SCALE GENOMIC DNA]</scope>
    <source>
        <strain evidence="1 2">SK50-23</strain>
    </source>
</reference>
<dbReference type="SUPFAM" id="SSF51735">
    <property type="entry name" value="NAD(P)-binding Rossmann-fold domains"/>
    <property type="match status" value="1"/>
</dbReference>
<keyword evidence="2" id="KW-1185">Reference proteome</keyword>
<gene>
    <name evidence="1" type="ORF">RPMA_09675</name>
</gene>
<dbReference type="Gene3D" id="3.40.50.720">
    <property type="entry name" value="NAD(P)-binding Rossmann-like Domain"/>
    <property type="match status" value="1"/>
</dbReference>
<dbReference type="RefSeq" id="WP_211912617.1">
    <property type="nucleotide sequence ID" value="NZ_CP036498.1"/>
</dbReference>
<dbReference type="InterPro" id="IPR036291">
    <property type="entry name" value="NAD(P)-bd_dom_sf"/>
</dbReference>
<evidence type="ECO:0008006" key="3">
    <source>
        <dbReference type="Google" id="ProtNLM"/>
    </source>
</evidence>
<name>A0ABX8A602_9BRAD</name>
<accession>A0ABX8A602</accession>
<organism evidence="1 2">
    <name type="scientific">Tardiphaga alba</name>
    <dbReference type="NCBI Taxonomy" id="340268"/>
    <lineage>
        <taxon>Bacteria</taxon>
        <taxon>Pseudomonadati</taxon>
        <taxon>Pseudomonadota</taxon>
        <taxon>Alphaproteobacteria</taxon>
        <taxon>Hyphomicrobiales</taxon>
        <taxon>Nitrobacteraceae</taxon>
        <taxon>Tardiphaga</taxon>
    </lineage>
</organism>
<dbReference type="PANTHER" id="PTHR12126">
    <property type="entry name" value="NADH-UBIQUINONE OXIDOREDUCTASE 39 KDA SUBUNIT-RELATED"/>
    <property type="match status" value="1"/>
</dbReference>